<evidence type="ECO:0008006" key="3">
    <source>
        <dbReference type="Google" id="ProtNLM"/>
    </source>
</evidence>
<dbReference type="EMBL" id="SJPV01000013">
    <property type="protein sequence ID" value="TWU32249.1"/>
    <property type="molecule type" value="Genomic_DNA"/>
</dbReference>
<evidence type="ECO:0000313" key="2">
    <source>
        <dbReference type="Proteomes" id="UP000319143"/>
    </source>
</evidence>
<dbReference type="AlphaFoldDB" id="A0A5C6DBG6"/>
<dbReference type="Proteomes" id="UP000319143">
    <property type="component" value="Unassembled WGS sequence"/>
</dbReference>
<comment type="caution">
    <text evidence="1">The sequence shown here is derived from an EMBL/GenBank/DDBJ whole genome shotgun (WGS) entry which is preliminary data.</text>
</comment>
<reference evidence="1 2" key="1">
    <citation type="submission" date="2019-02" db="EMBL/GenBank/DDBJ databases">
        <title>Deep-cultivation of Planctomycetes and their phenomic and genomic characterization uncovers novel biology.</title>
        <authorList>
            <person name="Wiegand S."/>
            <person name="Jogler M."/>
            <person name="Boedeker C."/>
            <person name="Pinto D."/>
            <person name="Vollmers J."/>
            <person name="Rivas-Marin E."/>
            <person name="Kohn T."/>
            <person name="Peeters S.H."/>
            <person name="Heuer A."/>
            <person name="Rast P."/>
            <person name="Oberbeckmann S."/>
            <person name="Bunk B."/>
            <person name="Jeske O."/>
            <person name="Meyerdierks A."/>
            <person name="Storesund J.E."/>
            <person name="Kallscheuer N."/>
            <person name="Luecker S."/>
            <person name="Lage O.M."/>
            <person name="Pohl T."/>
            <person name="Merkel B.J."/>
            <person name="Hornburger P."/>
            <person name="Mueller R.-W."/>
            <person name="Bruemmer F."/>
            <person name="Labrenz M."/>
            <person name="Spormann A.M."/>
            <person name="Op Den Camp H."/>
            <person name="Overmann J."/>
            <person name="Amann R."/>
            <person name="Jetten M.S.M."/>
            <person name="Mascher T."/>
            <person name="Medema M.H."/>
            <person name="Devos D.P."/>
            <person name="Kaster A.-K."/>
            <person name="Ovreas L."/>
            <person name="Rohde M."/>
            <person name="Galperin M.Y."/>
            <person name="Jogler C."/>
        </authorList>
    </citation>
    <scope>NUCLEOTIDE SEQUENCE [LARGE SCALE GENOMIC DNA]</scope>
    <source>
        <strain evidence="1 2">Poly41</strain>
    </source>
</reference>
<gene>
    <name evidence="1" type="ORF">Poly41_57340</name>
</gene>
<protein>
    <recommendedName>
        <fullName evidence="3">Sulfatase</fullName>
    </recommendedName>
</protein>
<name>A0A5C6DBG6_9BACT</name>
<dbReference type="InterPro" id="IPR017850">
    <property type="entry name" value="Alkaline_phosphatase_core_sf"/>
</dbReference>
<accession>A0A5C6DBG6</accession>
<evidence type="ECO:0000313" key="1">
    <source>
        <dbReference type="EMBL" id="TWU32249.1"/>
    </source>
</evidence>
<organism evidence="1 2">
    <name type="scientific">Novipirellula artificiosorum</name>
    <dbReference type="NCBI Taxonomy" id="2528016"/>
    <lineage>
        <taxon>Bacteria</taxon>
        <taxon>Pseudomonadati</taxon>
        <taxon>Planctomycetota</taxon>
        <taxon>Planctomycetia</taxon>
        <taxon>Pirellulales</taxon>
        <taxon>Pirellulaceae</taxon>
        <taxon>Novipirellula</taxon>
    </lineage>
</organism>
<sequence length="102" mass="11872">MDDSVPNSRMPVLQMPNVERLDIPMLFDLSKDSGEVHNIASTDPDEHKRLYDDMMRYLDKVGARIPKPNADYDSTVYKNAGEYEKRVQWGPFKGRRPLEEDE</sequence>
<dbReference type="SUPFAM" id="SSF53649">
    <property type="entry name" value="Alkaline phosphatase-like"/>
    <property type="match status" value="1"/>
</dbReference>
<dbReference type="Gene3D" id="3.30.1120.10">
    <property type="match status" value="1"/>
</dbReference>
<keyword evidence="2" id="KW-1185">Reference proteome</keyword>
<proteinExistence type="predicted"/>